<dbReference type="GO" id="GO:0006275">
    <property type="term" value="P:regulation of DNA replication"/>
    <property type="evidence" value="ECO:0007669"/>
    <property type="project" value="InterPro"/>
</dbReference>
<dbReference type="Pfam" id="PF00705">
    <property type="entry name" value="PCNA_N"/>
    <property type="match status" value="1"/>
</dbReference>
<dbReference type="PRINTS" id="PR00339">
    <property type="entry name" value="PCNACYCLIN"/>
</dbReference>
<reference evidence="5" key="1">
    <citation type="journal article" date="2020" name="Nature">
        <title>Giant virus diversity and host interactions through global metagenomics.</title>
        <authorList>
            <person name="Schulz F."/>
            <person name="Roux S."/>
            <person name="Paez-Espino D."/>
            <person name="Jungbluth S."/>
            <person name="Walsh D.A."/>
            <person name="Denef V.J."/>
            <person name="McMahon K.D."/>
            <person name="Konstantinidis K.T."/>
            <person name="Eloe-Fadrosh E.A."/>
            <person name="Kyrpides N.C."/>
            <person name="Woyke T."/>
        </authorList>
    </citation>
    <scope>NUCLEOTIDE SEQUENCE</scope>
    <source>
        <strain evidence="5">GVMAG-M-3300021425-14</strain>
    </source>
</reference>
<dbReference type="InterPro" id="IPR046938">
    <property type="entry name" value="DNA_clamp_sf"/>
</dbReference>
<dbReference type="NCBIfam" id="TIGR00590">
    <property type="entry name" value="pcna"/>
    <property type="match status" value="1"/>
</dbReference>
<dbReference type="InterPro" id="IPR022649">
    <property type="entry name" value="Pr_cel_nuc_antig_C"/>
</dbReference>
<dbReference type="Gene3D" id="3.70.10.10">
    <property type="match status" value="1"/>
</dbReference>
<feature type="domain" description="Proliferating cell nuclear antigen PCNA C-terminal" evidence="4">
    <location>
        <begin position="129"/>
        <end position="241"/>
    </location>
</feature>
<dbReference type="HAMAP" id="MF_00317">
    <property type="entry name" value="DNApol_clamp_arch"/>
    <property type="match status" value="1"/>
</dbReference>
<dbReference type="SUPFAM" id="SSF55979">
    <property type="entry name" value="DNA clamp"/>
    <property type="match status" value="2"/>
</dbReference>
<dbReference type="AlphaFoldDB" id="A0A6C0CR51"/>
<evidence type="ECO:0000313" key="5">
    <source>
        <dbReference type="EMBL" id="QHT05945.1"/>
    </source>
</evidence>
<evidence type="ECO:0000259" key="4">
    <source>
        <dbReference type="Pfam" id="PF02747"/>
    </source>
</evidence>
<protein>
    <recommendedName>
        <fullName evidence="6">Proliferating cell nuclear antigen PCNA N-terminal domain-containing protein</fullName>
    </recommendedName>
</protein>
<comment type="similarity">
    <text evidence="1">Belongs to the PCNA family.</text>
</comment>
<dbReference type="EMBL" id="MN739461">
    <property type="protein sequence ID" value="QHT05945.1"/>
    <property type="molecule type" value="Genomic_DNA"/>
</dbReference>
<dbReference type="GO" id="GO:0030337">
    <property type="term" value="F:DNA polymerase processivity factor activity"/>
    <property type="evidence" value="ECO:0007669"/>
    <property type="project" value="InterPro"/>
</dbReference>
<dbReference type="GO" id="GO:0006272">
    <property type="term" value="P:leading strand elongation"/>
    <property type="evidence" value="ECO:0007669"/>
    <property type="project" value="TreeGrafter"/>
</dbReference>
<dbReference type="CDD" id="cd00577">
    <property type="entry name" value="PCNA"/>
    <property type="match status" value="1"/>
</dbReference>
<dbReference type="PANTHER" id="PTHR11352">
    <property type="entry name" value="PROLIFERATING CELL NUCLEAR ANTIGEN"/>
    <property type="match status" value="1"/>
</dbReference>
<dbReference type="InterPro" id="IPR022648">
    <property type="entry name" value="Pr_cel_nuc_antig_N"/>
</dbReference>
<dbReference type="GO" id="GO:0003677">
    <property type="term" value="F:DNA binding"/>
    <property type="evidence" value="ECO:0007669"/>
    <property type="project" value="UniProtKB-KW"/>
</dbReference>
<dbReference type="InterPro" id="IPR000730">
    <property type="entry name" value="Pr_cel_nuc_antig"/>
</dbReference>
<dbReference type="Pfam" id="PF02747">
    <property type="entry name" value="PCNA_C"/>
    <property type="match status" value="1"/>
</dbReference>
<dbReference type="PANTHER" id="PTHR11352:SF0">
    <property type="entry name" value="PROLIFERATING CELL NUCLEAR ANTIGEN"/>
    <property type="match status" value="1"/>
</dbReference>
<proteinExistence type="inferred from homology"/>
<evidence type="ECO:0000259" key="3">
    <source>
        <dbReference type="Pfam" id="PF00705"/>
    </source>
</evidence>
<name>A0A6C0CR51_9ZZZZ</name>
<sequence length="268" mass="31780">MRVLIKNKEKVTKFSTIFKNINDILSNVKLCFTEEKLTAQGMDMTQCCLFEINILAEWFDEYHIDDNISIGLPCNLMYKLLSCLEENQEIVMYMDKQLDKLYIDFENDKKYRKSFEVPLLELDYEEVEIPIQDYDCDIKIETSEYVKLISQMKMFGNNVNIKCDSFGTKMTGYGELGKMKVEISEADMLKYAYEEDLNISQEFNLDFIEKMCKFEKISNEIFIHFDNNKPMMMLYPLEKIGEEEEIEDMEQLLERSYVRLILAPKTDD</sequence>
<evidence type="ECO:0008006" key="6">
    <source>
        <dbReference type="Google" id="ProtNLM"/>
    </source>
</evidence>
<evidence type="ECO:0000256" key="2">
    <source>
        <dbReference type="ARBA" id="ARBA00023125"/>
    </source>
</evidence>
<accession>A0A6C0CR51</accession>
<keyword evidence="2" id="KW-0238">DNA-binding</keyword>
<evidence type="ECO:0000256" key="1">
    <source>
        <dbReference type="ARBA" id="ARBA00010462"/>
    </source>
</evidence>
<feature type="domain" description="Proliferating cell nuclear antigen PCNA N-terminal" evidence="3">
    <location>
        <begin position="14"/>
        <end position="124"/>
    </location>
</feature>
<organism evidence="5">
    <name type="scientific">viral metagenome</name>
    <dbReference type="NCBI Taxonomy" id="1070528"/>
    <lineage>
        <taxon>unclassified sequences</taxon>
        <taxon>metagenomes</taxon>
        <taxon>organismal metagenomes</taxon>
    </lineage>
</organism>